<evidence type="ECO:0000313" key="2">
    <source>
        <dbReference type="Proteomes" id="UP000283458"/>
    </source>
</evidence>
<accession>A0A418VVE0</accession>
<evidence type="ECO:0000313" key="1">
    <source>
        <dbReference type="EMBL" id="RJF81104.1"/>
    </source>
</evidence>
<dbReference type="AlphaFoldDB" id="A0A418VVE0"/>
<dbReference type="RefSeq" id="WP_119831193.1">
    <property type="nucleotide sequence ID" value="NZ_QYUL01000002.1"/>
</dbReference>
<gene>
    <name evidence="1" type="ORF">D3877_12840</name>
</gene>
<proteinExistence type="predicted"/>
<protein>
    <submittedName>
        <fullName evidence="1">Uncharacterized protein</fullName>
    </submittedName>
</protein>
<comment type="caution">
    <text evidence="1">The sequence shown here is derived from an EMBL/GenBank/DDBJ whole genome shotgun (WGS) entry which is preliminary data.</text>
</comment>
<organism evidence="1 2">
    <name type="scientific">Azospirillum cavernae</name>
    <dbReference type="NCBI Taxonomy" id="2320860"/>
    <lineage>
        <taxon>Bacteria</taxon>
        <taxon>Pseudomonadati</taxon>
        <taxon>Pseudomonadota</taxon>
        <taxon>Alphaproteobacteria</taxon>
        <taxon>Rhodospirillales</taxon>
        <taxon>Azospirillaceae</taxon>
        <taxon>Azospirillum</taxon>
    </lineage>
</organism>
<dbReference type="OrthoDB" id="9989118at2"/>
<dbReference type="Proteomes" id="UP000283458">
    <property type="component" value="Unassembled WGS sequence"/>
</dbReference>
<keyword evidence="2" id="KW-1185">Reference proteome</keyword>
<sequence length="117" mass="12123">MTARALDPGIALSVACGQALLGRRQDADRERLSAAVAAVPDVPSAARGLAQVAAAWLAGDMDDHALSVALANFNAPFCAAYRRRFDLAQTGTVETDMPLFAPSASTHAAHSADAMED</sequence>
<dbReference type="EMBL" id="QYUL01000002">
    <property type="protein sequence ID" value="RJF81104.1"/>
    <property type="molecule type" value="Genomic_DNA"/>
</dbReference>
<reference evidence="1 2" key="1">
    <citation type="submission" date="2018-09" db="EMBL/GenBank/DDBJ databases">
        <authorList>
            <person name="Zhu H."/>
        </authorList>
    </citation>
    <scope>NUCLEOTIDE SEQUENCE [LARGE SCALE GENOMIC DNA]</scope>
    <source>
        <strain evidence="1 2">K2W22B-5</strain>
    </source>
</reference>
<name>A0A418VVE0_9PROT</name>